<dbReference type="KEGG" id="haby:HLVA_19050"/>
<sequence length="228" mass="26546">MKKIKETDLYKPIYDYMAKNGYNVKSEVKDCDVVAIKDDNLIIIELKKSINLTLLVQAVERQRRADSVYIAVPRPENLPKNWKDIVRLLKKLELGLIFVVFLKKDTRVDIIFHPNEYVERKSKKQRFAIIEEIKGRTGNRNIGGSRRTAIMTAYKEQNIFIACCLEKNGPLSAKELKKIGTGEKTSSILIKNFYGWFDRVERGVYKLNDKGKEEMGKYPDIVEYYKNN</sequence>
<organism evidence="1 2">
    <name type="scientific">Haliovirga abyssi</name>
    <dbReference type="NCBI Taxonomy" id="2996794"/>
    <lineage>
        <taxon>Bacteria</taxon>
        <taxon>Fusobacteriati</taxon>
        <taxon>Fusobacteriota</taxon>
        <taxon>Fusobacteriia</taxon>
        <taxon>Fusobacteriales</taxon>
        <taxon>Haliovirgaceae</taxon>
        <taxon>Haliovirga</taxon>
    </lineage>
</organism>
<proteinExistence type="predicted"/>
<dbReference type="InterPro" id="IPR018679">
    <property type="entry name" value="DUF2161"/>
</dbReference>
<dbReference type="Proteomes" id="UP001321582">
    <property type="component" value="Chromosome"/>
</dbReference>
<reference evidence="1 2" key="1">
    <citation type="submission" date="2022-11" db="EMBL/GenBank/DDBJ databases">
        <title>Haliovirga abyssi gen. nov., sp. nov., a mesophilic fermentative bacterium isolated from the Iheya North hydrothermal field and the proposal of Haliovirgaceae fam. nov.</title>
        <authorList>
            <person name="Miyazaki U."/>
            <person name="Tame A."/>
            <person name="Miyazaki J."/>
            <person name="Takai K."/>
            <person name="Sawayama S."/>
            <person name="Kitajima M."/>
            <person name="Okamoto A."/>
            <person name="Nakagawa S."/>
        </authorList>
    </citation>
    <scope>NUCLEOTIDE SEQUENCE [LARGE SCALE GENOMIC DNA]</scope>
    <source>
        <strain evidence="1 2">IC12</strain>
    </source>
</reference>
<accession>A0AAU9DCV1</accession>
<keyword evidence="2" id="KW-1185">Reference proteome</keyword>
<dbReference type="Pfam" id="PF09929">
    <property type="entry name" value="DUF2161"/>
    <property type="match status" value="1"/>
</dbReference>
<dbReference type="RefSeq" id="WP_307904217.1">
    <property type="nucleotide sequence ID" value="NZ_AP027059.1"/>
</dbReference>
<dbReference type="PROSITE" id="PS50890">
    <property type="entry name" value="PUA"/>
    <property type="match status" value="1"/>
</dbReference>
<evidence type="ECO:0008006" key="3">
    <source>
        <dbReference type="Google" id="ProtNLM"/>
    </source>
</evidence>
<dbReference type="AlphaFoldDB" id="A0AAU9DCV1"/>
<protein>
    <recommendedName>
        <fullName evidence="3">ERCC4 domain-containing protein</fullName>
    </recommendedName>
</protein>
<evidence type="ECO:0000313" key="2">
    <source>
        <dbReference type="Proteomes" id="UP001321582"/>
    </source>
</evidence>
<evidence type="ECO:0000313" key="1">
    <source>
        <dbReference type="EMBL" id="BDU51336.1"/>
    </source>
</evidence>
<dbReference type="EMBL" id="AP027059">
    <property type="protein sequence ID" value="BDU51336.1"/>
    <property type="molecule type" value="Genomic_DNA"/>
</dbReference>
<gene>
    <name evidence="1" type="ORF">HLVA_19050</name>
</gene>
<name>A0AAU9DCV1_9FUSO</name>